<comment type="caution">
    <text evidence="5">The sequence shown here is derived from an EMBL/GenBank/DDBJ whole genome shotgun (WGS) entry which is preliminary data.</text>
</comment>
<evidence type="ECO:0000256" key="4">
    <source>
        <dbReference type="PIRNR" id="PIRNR001365"/>
    </source>
</evidence>
<name>A0ABU6AET4_9PSEU</name>
<dbReference type="EMBL" id="JAWLNX010000016">
    <property type="protein sequence ID" value="MEB3370056.1"/>
    <property type="molecule type" value="Genomic_DNA"/>
</dbReference>
<accession>A0ABU6AET4</accession>
<evidence type="ECO:0000256" key="2">
    <source>
        <dbReference type="ARBA" id="ARBA00023239"/>
    </source>
</evidence>
<dbReference type="PIRSF" id="PIRSF001365">
    <property type="entry name" value="DHDPS"/>
    <property type="match status" value="1"/>
</dbReference>
<dbReference type="EC" id="4.3.3.7" evidence="5"/>
<keyword evidence="3" id="KW-0704">Schiff base</keyword>
<proteinExistence type="inferred from homology"/>
<sequence length="297" mass="30378">MPAAPAPRRRAEVLAATPTLFDRDGELDNAATGKLLAHLAGRVDGVFIAGTTGEFPALSRAERRTLAEAAVAAFGPDRVVVHAGAASTREAVAILRDAAALGARRFAALTPYYLPSDAAAVHRHFAAIADAARETGSALYGYLFEERSGVEIGPDDFAAIAAQTGVAGAKLSGTAANNFARYRHALPPAAELWSGADTDLANVVHAGGAGVVSGLSSAFPEPFMALADAVAADDANAESAAQTRADEVLRALAGTPQGIKLALHHLGIGSPDMRMPHPEVLPAARTLIAELAAAART</sequence>
<dbReference type="CDD" id="cd00408">
    <property type="entry name" value="DHDPS-like"/>
    <property type="match status" value="1"/>
</dbReference>
<keyword evidence="6" id="KW-1185">Reference proteome</keyword>
<reference evidence="5 6" key="1">
    <citation type="submission" date="2023-10" db="EMBL/GenBank/DDBJ databases">
        <title>Saccharopolyspora sp. nov., isolated from mangrove soil.</title>
        <authorList>
            <person name="Lu Y."/>
            <person name="Liu W."/>
        </authorList>
    </citation>
    <scope>NUCLEOTIDE SEQUENCE [LARGE SCALE GENOMIC DNA]</scope>
    <source>
        <strain evidence="5 6">S2-29</strain>
    </source>
</reference>
<dbReference type="EC" id="4.1.3.3" evidence="5"/>
<dbReference type="PANTHER" id="PTHR12128">
    <property type="entry name" value="DIHYDRODIPICOLINATE SYNTHASE"/>
    <property type="match status" value="1"/>
</dbReference>
<dbReference type="InterPro" id="IPR013785">
    <property type="entry name" value="Aldolase_TIM"/>
</dbReference>
<evidence type="ECO:0000313" key="6">
    <source>
        <dbReference type="Proteomes" id="UP001327093"/>
    </source>
</evidence>
<dbReference type="SUPFAM" id="SSF51569">
    <property type="entry name" value="Aldolase"/>
    <property type="match status" value="1"/>
</dbReference>
<dbReference type="PROSITE" id="PS00665">
    <property type="entry name" value="DHDPS_1"/>
    <property type="match status" value="1"/>
</dbReference>
<dbReference type="InterPro" id="IPR002220">
    <property type="entry name" value="DapA-like"/>
</dbReference>
<comment type="similarity">
    <text evidence="1 4">Belongs to the DapA family.</text>
</comment>
<dbReference type="GO" id="GO:0047448">
    <property type="term" value="F:5-dehydro-4-deoxyglucarate dehydratase activity"/>
    <property type="evidence" value="ECO:0007669"/>
    <property type="project" value="UniProtKB-EC"/>
</dbReference>
<dbReference type="RefSeq" id="WP_324267541.1">
    <property type="nucleotide sequence ID" value="NZ_JAWLNX010000016.1"/>
</dbReference>
<dbReference type="PRINTS" id="PR00146">
    <property type="entry name" value="DHPICSNTHASE"/>
</dbReference>
<dbReference type="SMART" id="SM01130">
    <property type="entry name" value="DHDPS"/>
    <property type="match status" value="1"/>
</dbReference>
<keyword evidence="2 4" id="KW-0456">Lyase</keyword>
<dbReference type="Proteomes" id="UP001327093">
    <property type="component" value="Unassembled WGS sequence"/>
</dbReference>
<evidence type="ECO:0000256" key="1">
    <source>
        <dbReference type="ARBA" id="ARBA00007592"/>
    </source>
</evidence>
<dbReference type="GO" id="GO:0008840">
    <property type="term" value="F:4-hydroxy-tetrahydrodipicolinate synthase activity"/>
    <property type="evidence" value="ECO:0007669"/>
    <property type="project" value="UniProtKB-EC"/>
</dbReference>
<dbReference type="Gene3D" id="3.20.20.70">
    <property type="entry name" value="Aldolase class I"/>
    <property type="match status" value="1"/>
</dbReference>
<protein>
    <submittedName>
        <fullName evidence="5">Dihydrodipicolinate synthase family protein</fullName>
        <ecNumber evidence="5">4.1.3.3</ecNumber>
        <ecNumber evidence="5">4.2.1.41</ecNumber>
        <ecNumber evidence="5">4.3.3.7</ecNumber>
    </submittedName>
</protein>
<dbReference type="PANTHER" id="PTHR12128:SF66">
    <property type="entry name" value="4-HYDROXY-2-OXOGLUTARATE ALDOLASE, MITOCHONDRIAL"/>
    <property type="match status" value="1"/>
</dbReference>
<organism evidence="5 6">
    <name type="scientific">Saccharopolyspora mangrovi</name>
    <dbReference type="NCBI Taxonomy" id="3082379"/>
    <lineage>
        <taxon>Bacteria</taxon>
        <taxon>Bacillati</taxon>
        <taxon>Actinomycetota</taxon>
        <taxon>Actinomycetes</taxon>
        <taxon>Pseudonocardiales</taxon>
        <taxon>Pseudonocardiaceae</taxon>
        <taxon>Saccharopolyspora</taxon>
    </lineage>
</organism>
<evidence type="ECO:0000256" key="3">
    <source>
        <dbReference type="ARBA" id="ARBA00023270"/>
    </source>
</evidence>
<gene>
    <name evidence="5" type="ORF">R4I43_21840</name>
</gene>
<dbReference type="InterPro" id="IPR020624">
    <property type="entry name" value="Schiff_base-form_aldolases_CS"/>
</dbReference>
<dbReference type="Pfam" id="PF00701">
    <property type="entry name" value="DHDPS"/>
    <property type="match status" value="1"/>
</dbReference>
<dbReference type="GO" id="GO:0008747">
    <property type="term" value="F:N-acetylneuraminate lyase activity"/>
    <property type="evidence" value="ECO:0007669"/>
    <property type="project" value="UniProtKB-EC"/>
</dbReference>
<dbReference type="EC" id="4.2.1.41" evidence="5"/>
<evidence type="ECO:0000313" key="5">
    <source>
        <dbReference type="EMBL" id="MEB3370056.1"/>
    </source>
</evidence>